<dbReference type="AlphaFoldDB" id="A0A7F5RD38"/>
<protein>
    <submittedName>
        <fullName evidence="8">Protein KRTCAP2 homolog</fullName>
    </submittedName>
</protein>
<evidence type="ECO:0000313" key="8">
    <source>
        <dbReference type="RefSeq" id="XP_025833883.1"/>
    </source>
</evidence>
<feature type="transmembrane region" description="Helical" evidence="6">
    <location>
        <begin position="76"/>
        <end position="101"/>
    </location>
</feature>
<evidence type="ECO:0000313" key="7">
    <source>
        <dbReference type="Proteomes" id="UP000192223"/>
    </source>
</evidence>
<feature type="transmembrane region" description="Helical" evidence="6">
    <location>
        <begin position="113"/>
        <end position="145"/>
    </location>
</feature>
<dbReference type="PANTHER" id="PTHR32001">
    <property type="entry name" value="KERATINOCYTE-ASSOCIATED PROTEIN 2"/>
    <property type="match status" value="1"/>
</dbReference>
<comment type="similarity">
    <text evidence="2">Belongs to the KRTCAP2 family.</text>
</comment>
<name>A0A7F5RD38_AGRPL</name>
<dbReference type="GeneID" id="112905522"/>
<keyword evidence="7" id="KW-1185">Reference proteome</keyword>
<evidence type="ECO:0000256" key="6">
    <source>
        <dbReference type="SAM" id="Phobius"/>
    </source>
</evidence>
<dbReference type="PANTHER" id="PTHR32001:SF1">
    <property type="entry name" value="KERATINOCYTE-ASSOCIATED PROTEIN 2"/>
    <property type="match status" value="1"/>
</dbReference>
<dbReference type="InterPro" id="IPR018614">
    <property type="entry name" value="KRTCAP2"/>
</dbReference>
<dbReference type="OrthoDB" id="1111004at2759"/>
<keyword evidence="5 6" id="KW-0472">Membrane</keyword>
<dbReference type="KEGG" id="apln:112905522"/>
<dbReference type="RefSeq" id="XP_025833883.1">
    <property type="nucleotide sequence ID" value="XM_025978098.1"/>
</dbReference>
<evidence type="ECO:0000256" key="1">
    <source>
        <dbReference type="ARBA" id="ARBA00004141"/>
    </source>
</evidence>
<keyword evidence="4 6" id="KW-1133">Transmembrane helix</keyword>
<accession>A0A7F5RD38</accession>
<evidence type="ECO:0000256" key="4">
    <source>
        <dbReference type="ARBA" id="ARBA00022989"/>
    </source>
</evidence>
<evidence type="ECO:0000256" key="5">
    <source>
        <dbReference type="ARBA" id="ARBA00023136"/>
    </source>
</evidence>
<reference evidence="8" key="1">
    <citation type="submission" date="2025-08" db="UniProtKB">
        <authorList>
            <consortium name="RefSeq"/>
        </authorList>
    </citation>
    <scope>IDENTIFICATION</scope>
    <source>
        <tissue evidence="8">Entire body</tissue>
    </source>
</reference>
<dbReference type="Pfam" id="PF09775">
    <property type="entry name" value="Keratin_assoc"/>
    <property type="match status" value="1"/>
</dbReference>
<dbReference type="FunCoup" id="A0A7F5RD38">
    <property type="interactions" value="568"/>
</dbReference>
<dbReference type="GO" id="GO:0016020">
    <property type="term" value="C:membrane"/>
    <property type="evidence" value="ECO:0007669"/>
    <property type="project" value="UniProtKB-SubCell"/>
</dbReference>
<feature type="transmembrane region" description="Helical" evidence="6">
    <location>
        <begin position="45"/>
        <end position="64"/>
    </location>
</feature>
<proteinExistence type="inferred from homology"/>
<gene>
    <name evidence="8" type="primary">LOC112905522</name>
</gene>
<dbReference type="InParanoid" id="A0A7F5RD38"/>
<organism evidence="7 8">
    <name type="scientific">Agrilus planipennis</name>
    <name type="common">Emerald ash borer</name>
    <name type="synonym">Agrilus marcopoli</name>
    <dbReference type="NCBI Taxonomy" id="224129"/>
    <lineage>
        <taxon>Eukaryota</taxon>
        <taxon>Metazoa</taxon>
        <taxon>Ecdysozoa</taxon>
        <taxon>Arthropoda</taxon>
        <taxon>Hexapoda</taxon>
        <taxon>Insecta</taxon>
        <taxon>Pterygota</taxon>
        <taxon>Neoptera</taxon>
        <taxon>Endopterygota</taxon>
        <taxon>Coleoptera</taxon>
        <taxon>Polyphaga</taxon>
        <taxon>Elateriformia</taxon>
        <taxon>Buprestoidea</taxon>
        <taxon>Buprestidae</taxon>
        <taxon>Agrilinae</taxon>
        <taxon>Agrilus</taxon>
    </lineage>
</organism>
<sequence length="170" mass="19120">MYYAIDKTPAVQLSAFDKQSNKNLKSVLNNNLSIFFNKMAFSTEYSLIFALMLSLLTFSGMQIFKPWFAVSQLNVIFGGYLGSLLFTFLLTVVGNFENLVYGKSYQMKIVPEVALCLILTFIASASIHRVCATTSILFSLVYLYFINRHSQRIYAAPTVTVTAQSGKKKK</sequence>
<comment type="subcellular location">
    <subcellularLocation>
        <location evidence="1">Membrane</location>
        <topology evidence="1">Multi-pass membrane protein</topology>
    </subcellularLocation>
</comment>
<evidence type="ECO:0000256" key="2">
    <source>
        <dbReference type="ARBA" id="ARBA00007279"/>
    </source>
</evidence>
<dbReference type="Proteomes" id="UP000192223">
    <property type="component" value="Unplaced"/>
</dbReference>
<keyword evidence="3 6" id="KW-0812">Transmembrane</keyword>
<evidence type="ECO:0000256" key="3">
    <source>
        <dbReference type="ARBA" id="ARBA00022692"/>
    </source>
</evidence>